<dbReference type="AlphaFoldDB" id="A0AAW1XVQ3"/>
<evidence type="ECO:0000313" key="3">
    <source>
        <dbReference type="Proteomes" id="UP001457282"/>
    </source>
</evidence>
<name>A0AAW1XVQ3_RUBAR</name>
<dbReference type="Proteomes" id="UP001457282">
    <property type="component" value="Unassembled WGS sequence"/>
</dbReference>
<protein>
    <submittedName>
        <fullName evidence="2">Uncharacterized protein</fullName>
    </submittedName>
</protein>
<feature type="region of interest" description="Disordered" evidence="1">
    <location>
        <begin position="18"/>
        <end position="78"/>
    </location>
</feature>
<sequence length="142" mass="15703">MPFSSTTTAATPLIFRQPMPHRSVQLPPSIPSRRRSVRKAQPLISTASHHLHRRRRFQPAFSSSIAASAEPESTQPHRCCPLPCRRISSLPLSCTAHHAGLLSASIIYAAPPLLAPTLRRRRPPSSISLIKRPDSHGSSRER</sequence>
<proteinExistence type="predicted"/>
<keyword evidence="3" id="KW-1185">Reference proteome</keyword>
<dbReference type="EMBL" id="JBEDUW010000003">
    <property type="protein sequence ID" value="KAK9941056.1"/>
    <property type="molecule type" value="Genomic_DNA"/>
</dbReference>
<reference evidence="2 3" key="1">
    <citation type="journal article" date="2023" name="G3 (Bethesda)">
        <title>A chromosome-length genome assembly and annotation of blackberry (Rubus argutus, cv. 'Hillquist').</title>
        <authorList>
            <person name="Bruna T."/>
            <person name="Aryal R."/>
            <person name="Dudchenko O."/>
            <person name="Sargent D.J."/>
            <person name="Mead D."/>
            <person name="Buti M."/>
            <person name="Cavallini A."/>
            <person name="Hytonen T."/>
            <person name="Andres J."/>
            <person name="Pham M."/>
            <person name="Weisz D."/>
            <person name="Mascagni F."/>
            <person name="Usai G."/>
            <person name="Natali L."/>
            <person name="Bassil N."/>
            <person name="Fernandez G.E."/>
            <person name="Lomsadze A."/>
            <person name="Armour M."/>
            <person name="Olukolu B."/>
            <person name="Poorten T."/>
            <person name="Britton C."/>
            <person name="Davik J."/>
            <person name="Ashrafi H."/>
            <person name="Aiden E.L."/>
            <person name="Borodovsky M."/>
            <person name="Worthington M."/>
        </authorList>
    </citation>
    <scope>NUCLEOTIDE SEQUENCE [LARGE SCALE GENOMIC DNA]</scope>
    <source>
        <strain evidence="2">PI 553951</strain>
    </source>
</reference>
<feature type="compositionally biased region" description="Low complexity" evidence="1">
    <location>
        <begin position="60"/>
        <end position="69"/>
    </location>
</feature>
<organism evidence="2 3">
    <name type="scientific">Rubus argutus</name>
    <name type="common">Southern blackberry</name>
    <dbReference type="NCBI Taxonomy" id="59490"/>
    <lineage>
        <taxon>Eukaryota</taxon>
        <taxon>Viridiplantae</taxon>
        <taxon>Streptophyta</taxon>
        <taxon>Embryophyta</taxon>
        <taxon>Tracheophyta</taxon>
        <taxon>Spermatophyta</taxon>
        <taxon>Magnoliopsida</taxon>
        <taxon>eudicotyledons</taxon>
        <taxon>Gunneridae</taxon>
        <taxon>Pentapetalae</taxon>
        <taxon>rosids</taxon>
        <taxon>fabids</taxon>
        <taxon>Rosales</taxon>
        <taxon>Rosaceae</taxon>
        <taxon>Rosoideae</taxon>
        <taxon>Rosoideae incertae sedis</taxon>
        <taxon>Rubus</taxon>
    </lineage>
</organism>
<gene>
    <name evidence="2" type="ORF">M0R45_017684</name>
</gene>
<accession>A0AAW1XVQ3</accession>
<evidence type="ECO:0000256" key="1">
    <source>
        <dbReference type="SAM" id="MobiDB-lite"/>
    </source>
</evidence>
<comment type="caution">
    <text evidence="2">The sequence shown here is derived from an EMBL/GenBank/DDBJ whole genome shotgun (WGS) entry which is preliminary data.</text>
</comment>
<evidence type="ECO:0000313" key="2">
    <source>
        <dbReference type="EMBL" id="KAK9941056.1"/>
    </source>
</evidence>